<protein>
    <recommendedName>
        <fullName evidence="1">HD domain-containing protein</fullName>
    </recommendedName>
</protein>
<evidence type="ECO:0000313" key="2">
    <source>
        <dbReference type="EMBL" id="KAK7084755.1"/>
    </source>
</evidence>
<dbReference type="PANTHER" id="PTHR40202">
    <property type="match status" value="1"/>
</dbReference>
<dbReference type="NCBIfam" id="TIGR00277">
    <property type="entry name" value="HDIG"/>
    <property type="match status" value="1"/>
</dbReference>
<name>A0AAN8XUX7_HALRR</name>
<sequence>MAGDITTAVEDIFSLFSQFGDTNYIGEAVSQEQHALQAARLAEVEGYPVEVILGALFHDIGHLLGLREKKPVMITNGHDFGTNHHEVIGEEYLRGLGFPSGVTSFARRHVDAKRYLVSTDPNYYERLSDASKVTLEHQGGRMTQEEVETFRKDPQFEAILRMRTWDERAKDPNADTRSLQYYKDLCVSYLEEINK</sequence>
<dbReference type="InterPro" id="IPR052567">
    <property type="entry name" value="OP_Dioxygenase"/>
</dbReference>
<reference evidence="2 3" key="1">
    <citation type="submission" date="2023-11" db="EMBL/GenBank/DDBJ databases">
        <title>Halocaridina rubra genome assembly.</title>
        <authorList>
            <person name="Smith C."/>
        </authorList>
    </citation>
    <scope>NUCLEOTIDE SEQUENCE [LARGE SCALE GENOMIC DNA]</scope>
    <source>
        <strain evidence="2">EP-1</strain>
        <tissue evidence="2">Whole</tissue>
    </source>
</reference>
<organism evidence="2 3">
    <name type="scientific">Halocaridina rubra</name>
    <name type="common">Hawaiian red shrimp</name>
    <dbReference type="NCBI Taxonomy" id="373956"/>
    <lineage>
        <taxon>Eukaryota</taxon>
        <taxon>Metazoa</taxon>
        <taxon>Ecdysozoa</taxon>
        <taxon>Arthropoda</taxon>
        <taxon>Crustacea</taxon>
        <taxon>Multicrustacea</taxon>
        <taxon>Malacostraca</taxon>
        <taxon>Eumalacostraca</taxon>
        <taxon>Eucarida</taxon>
        <taxon>Decapoda</taxon>
        <taxon>Pleocyemata</taxon>
        <taxon>Caridea</taxon>
        <taxon>Atyoidea</taxon>
        <taxon>Atyidae</taxon>
        <taxon>Halocaridina</taxon>
    </lineage>
</organism>
<dbReference type="CDD" id="cd00077">
    <property type="entry name" value="HDc"/>
    <property type="match status" value="1"/>
</dbReference>
<comment type="caution">
    <text evidence="2">The sequence shown here is derived from an EMBL/GenBank/DDBJ whole genome shotgun (WGS) entry which is preliminary data.</text>
</comment>
<dbReference type="EMBL" id="JAXCGZ010001991">
    <property type="protein sequence ID" value="KAK7084755.1"/>
    <property type="molecule type" value="Genomic_DNA"/>
</dbReference>
<proteinExistence type="predicted"/>
<dbReference type="Gene3D" id="1.10.3210.10">
    <property type="entry name" value="Hypothetical protein af1432"/>
    <property type="match status" value="1"/>
</dbReference>
<evidence type="ECO:0000259" key="1">
    <source>
        <dbReference type="Pfam" id="PF01966"/>
    </source>
</evidence>
<dbReference type="InterPro" id="IPR003607">
    <property type="entry name" value="HD/PDEase_dom"/>
</dbReference>
<feature type="domain" description="HD" evidence="1">
    <location>
        <begin position="35"/>
        <end position="129"/>
    </location>
</feature>
<accession>A0AAN8XUX7</accession>
<dbReference type="AlphaFoldDB" id="A0AAN8XUX7"/>
<dbReference type="Pfam" id="PF01966">
    <property type="entry name" value="HD"/>
    <property type="match status" value="1"/>
</dbReference>
<dbReference type="InterPro" id="IPR006674">
    <property type="entry name" value="HD_domain"/>
</dbReference>
<dbReference type="Proteomes" id="UP001381693">
    <property type="component" value="Unassembled WGS sequence"/>
</dbReference>
<dbReference type="PANTHER" id="PTHR40202:SF1">
    <property type="entry name" value="HD DOMAIN-CONTAINING PROTEIN"/>
    <property type="match status" value="1"/>
</dbReference>
<evidence type="ECO:0000313" key="3">
    <source>
        <dbReference type="Proteomes" id="UP001381693"/>
    </source>
</evidence>
<dbReference type="InterPro" id="IPR006675">
    <property type="entry name" value="HDIG_dom"/>
</dbReference>
<dbReference type="SUPFAM" id="SSF109604">
    <property type="entry name" value="HD-domain/PDEase-like"/>
    <property type="match status" value="1"/>
</dbReference>
<keyword evidence="3" id="KW-1185">Reference proteome</keyword>
<gene>
    <name evidence="2" type="ORF">SK128_001904</name>
</gene>